<name>A0A1H1QJ85_9GAMM</name>
<sequence>MDARNAVTEPTAQYDLERFVDAQNGVYERALAELRAGHKQSHWMWFIFPQLAGLGQSDMARRYAIGSLDEAKAYLEHPVLGERLERSAEALLPWGNRSARQIMGSPDDMKLRSSMTLFALADPQREVFRQVLEQFFGGEYDPKTLAIRSGGE</sequence>
<dbReference type="AlphaFoldDB" id="A0A1H1QJ85"/>
<evidence type="ECO:0000313" key="1">
    <source>
        <dbReference type="EMBL" id="SDS23552.1"/>
    </source>
</evidence>
<dbReference type="Gene3D" id="1.25.40.380">
    <property type="entry name" value="Protein of unknown function DUF1810"/>
    <property type="match status" value="1"/>
</dbReference>
<evidence type="ECO:0000313" key="2">
    <source>
        <dbReference type="Proteomes" id="UP000243207"/>
    </source>
</evidence>
<reference evidence="2" key="1">
    <citation type="submission" date="2016-10" db="EMBL/GenBank/DDBJ databases">
        <authorList>
            <person name="Varghese N."/>
            <person name="Submissions S."/>
        </authorList>
    </citation>
    <scope>NUCLEOTIDE SEQUENCE [LARGE SCALE GENOMIC DNA]</scope>
    <source>
        <strain evidence="2">NRRL B-51270</strain>
    </source>
</reference>
<dbReference type="SUPFAM" id="SSF140736">
    <property type="entry name" value="Rv1873-like"/>
    <property type="match status" value="1"/>
</dbReference>
<dbReference type="InterPro" id="IPR014937">
    <property type="entry name" value="DUF1810"/>
</dbReference>
<dbReference type="OrthoDB" id="9801870at2"/>
<dbReference type="Proteomes" id="UP000243207">
    <property type="component" value="Chromosome I"/>
</dbReference>
<keyword evidence="2" id="KW-1185">Reference proteome</keyword>
<protein>
    <submittedName>
        <fullName evidence="1">Uncharacterized protein, DUF1810 family</fullName>
    </submittedName>
</protein>
<dbReference type="STRING" id="487184.SAMN05216421_1151"/>
<dbReference type="RefSeq" id="WP_093392249.1">
    <property type="nucleotide sequence ID" value="NZ_LT629736.1"/>
</dbReference>
<gene>
    <name evidence="1" type="ORF">SAMN05216421_1151</name>
</gene>
<dbReference type="EMBL" id="LT629736">
    <property type="protein sequence ID" value="SDS23552.1"/>
    <property type="molecule type" value="Genomic_DNA"/>
</dbReference>
<dbReference type="InterPro" id="IPR036287">
    <property type="entry name" value="Rv1873-like_sf"/>
</dbReference>
<dbReference type="PIRSF" id="PIRSF008546">
    <property type="entry name" value="UCP008546"/>
    <property type="match status" value="1"/>
</dbReference>
<dbReference type="Pfam" id="PF08837">
    <property type="entry name" value="DUF1810"/>
    <property type="match status" value="1"/>
</dbReference>
<accession>A0A1H1QJ85</accession>
<proteinExistence type="predicted"/>
<organism evidence="1 2">
    <name type="scientific">Halopseudomonas xinjiangensis</name>
    <dbReference type="NCBI Taxonomy" id="487184"/>
    <lineage>
        <taxon>Bacteria</taxon>
        <taxon>Pseudomonadati</taxon>
        <taxon>Pseudomonadota</taxon>
        <taxon>Gammaproteobacteria</taxon>
        <taxon>Pseudomonadales</taxon>
        <taxon>Pseudomonadaceae</taxon>
        <taxon>Halopseudomonas</taxon>
    </lineage>
</organism>